<dbReference type="RefSeq" id="WP_157176604.1">
    <property type="nucleotide sequence ID" value="NZ_BMJP01000002.1"/>
</dbReference>
<gene>
    <name evidence="1" type="ORF">FHS99_001291</name>
</gene>
<name>A0A7W9BSJ5_9SPHN</name>
<evidence type="ECO:0000313" key="1">
    <source>
        <dbReference type="EMBL" id="MBB5728813.1"/>
    </source>
</evidence>
<dbReference type="AlphaFoldDB" id="A0A7W9BSJ5"/>
<keyword evidence="2" id="KW-1185">Reference proteome</keyword>
<dbReference type="OrthoDB" id="7596013at2"/>
<sequence length="113" mass="12564">MNPVYTRVAIDYSPMDATKVFVKDASTFSASSLLRQRDPKSNRLHHFKRELVRLSEAVGSPRVPVFVRWPNAGRLRMDKGCLAQALESGFILDLTNGDGGFVSHVELAESKDS</sequence>
<dbReference type="Proteomes" id="UP000546701">
    <property type="component" value="Unassembled WGS sequence"/>
</dbReference>
<dbReference type="EMBL" id="JACIJR010000003">
    <property type="protein sequence ID" value="MBB5728813.1"/>
    <property type="molecule type" value="Genomic_DNA"/>
</dbReference>
<comment type="caution">
    <text evidence="1">The sequence shown here is derived from an EMBL/GenBank/DDBJ whole genome shotgun (WGS) entry which is preliminary data.</text>
</comment>
<organism evidence="1 2">
    <name type="scientific">Sphingomonas prati</name>
    <dbReference type="NCBI Taxonomy" id="1843237"/>
    <lineage>
        <taxon>Bacteria</taxon>
        <taxon>Pseudomonadati</taxon>
        <taxon>Pseudomonadota</taxon>
        <taxon>Alphaproteobacteria</taxon>
        <taxon>Sphingomonadales</taxon>
        <taxon>Sphingomonadaceae</taxon>
        <taxon>Sphingomonas</taxon>
    </lineage>
</organism>
<protein>
    <submittedName>
        <fullName evidence="1">Uncharacterized protein</fullName>
    </submittedName>
</protein>
<reference evidence="1 2" key="1">
    <citation type="submission" date="2020-08" db="EMBL/GenBank/DDBJ databases">
        <title>Genomic Encyclopedia of Type Strains, Phase IV (KMG-IV): sequencing the most valuable type-strain genomes for metagenomic binning, comparative biology and taxonomic classification.</title>
        <authorList>
            <person name="Goeker M."/>
        </authorList>
    </citation>
    <scope>NUCLEOTIDE SEQUENCE [LARGE SCALE GENOMIC DNA]</scope>
    <source>
        <strain evidence="1 2">DSM 103336</strain>
    </source>
</reference>
<proteinExistence type="predicted"/>
<accession>A0A7W9BSJ5</accession>
<evidence type="ECO:0000313" key="2">
    <source>
        <dbReference type="Proteomes" id="UP000546701"/>
    </source>
</evidence>